<reference evidence="3" key="1">
    <citation type="journal article" date="2019" name="Int. J. Syst. Evol. Microbiol.">
        <title>The Global Catalogue of Microorganisms (GCM) 10K type strain sequencing project: providing services to taxonomists for standard genome sequencing and annotation.</title>
        <authorList>
            <consortium name="The Broad Institute Genomics Platform"/>
            <consortium name="The Broad Institute Genome Sequencing Center for Infectious Disease"/>
            <person name="Wu L."/>
            <person name="Ma J."/>
        </authorList>
    </citation>
    <scope>NUCLEOTIDE SEQUENCE [LARGE SCALE GENOMIC DNA]</scope>
    <source>
        <strain evidence="3">JCM 17225</strain>
    </source>
</reference>
<dbReference type="RefSeq" id="WP_345055772.1">
    <property type="nucleotide sequence ID" value="NZ_BAABDK010000022.1"/>
</dbReference>
<feature type="transmembrane region" description="Helical" evidence="1">
    <location>
        <begin position="192"/>
        <end position="211"/>
    </location>
</feature>
<keyword evidence="1" id="KW-1133">Transmembrane helix</keyword>
<gene>
    <name evidence="2" type="ORF">GCM10022409_28520</name>
</gene>
<evidence type="ECO:0000256" key="1">
    <source>
        <dbReference type="SAM" id="Phobius"/>
    </source>
</evidence>
<keyword evidence="1" id="KW-0472">Membrane</keyword>
<feature type="transmembrane region" description="Helical" evidence="1">
    <location>
        <begin position="263"/>
        <end position="284"/>
    </location>
</feature>
<protein>
    <submittedName>
        <fullName evidence="2">Uncharacterized protein</fullName>
    </submittedName>
</protein>
<keyword evidence="1" id="KW-0812">Transmembrane</keyword>
<name>A0ABP7UDF8_9BACT</name>
<evidence type="ECO:0000313" key="3">
    <source>
        <dbReference type="Proteomes" id="UP001501469"/>
    </source>
</evidence>
<evidence type="ECO:0000313" key="2">
    <source>
        <dbReference type="EMBL" id="GAA4040826.1"/>
    </source>
</evidence>
<accession>A0ABP7UDF8</accession>
<dbReference type="Proteomes" id="UP001501469">
    <property type="component" value="Unassembled WGS sequence"/>
</dbReference>
<feature type="transmembrane region" description="Helical" evidence="1">
    <location>
        <begin position="223"/>
        <end position="247"/>
    </location>
</feature>
<feature type="transmembrane region" description="Helical" evidence="1">
    <location>
        <begin position="158"/>
        <end position="180"/>
    </location>
</feature>
<keyword evidence="3" id="KW-1185">Reference proteome</keyword>
<proteinExistence type="predicted"/>
<comment type="caution">
    <text evidence="2">The sequence shown here is derived from an EMBL/GenBank/DDBJ whole genome shotgun (WGS) entry which is preliminary data.</text>
</comment>
<sequence>MMDFKSITARIFSTRRRKQAAEDFKYAEDRNRVMDSISVGKTEHMGNVVTKIFAVGDEYKVYEIKTDVISESLRTMVFPLKKEDPDGLERKFDGIRIKYSQIKGQLYKASDDTSIKTQIAHIISHALNDHVDEANESFDSLLEKIENEYQAQLSHRKIYLLTILFLVMGLITTSFIIYRWDQFPIHYQIKNLVYISAAASVGGFISVSLKIKDVAFEKDAQNILFYLYAIERVFVSVVAGVISYAAIKCKILFGIVTELENPIWGFILFAVVAGFSETLIPGLLSKLEQDNK</sequence>
<dbReference type="EMBL" id="BAABDK010000022">
    <property type="protein sequence ID" value="GAA4040826.1"/>
    <property type="molecule type" value="Genomic_DNA"/>
</dbReference>
<organism evidence="2 3">
    <name type="scientific">Hymenobacter glaciei</name>
    <dbReference type="NCBI Taxonomy" id="877209"/>
    <lineage>
        <taxon>Bacteria</taxon>
        <taxon>Pseudomonadati</taxon>
        <taxon>Bacteroidota</taxon>
        <taxon>Cytophagia</taxon>
        <taxon>Cytophagales</taxon>
        <taxon>Hymenobacteraceae</taxon>
        <taxon>Hymenobacter</taxon>
    </lineage>
</organism>